<protein>
    <submittedName>
        <fullName evidence="2">PhoD-like phosphatase</fullName>
    </submittedName>
</protein>
<gene>
    <name evidence="2" type="ORF">TRM7557_03021</name>
</gene>
<dbReference type="CDD" id="cd07389">
    <property type="entry name" value="MPP_PhoD"/>
    <property type="match status" value="1"/>
</dbReference>
<evidence type="ECO:0000313" key="2">
    <source>
        <dbReference type="EMBL" id="CUH80641.1"/>
    </source>
</evidence>
<evidence type="ECO:0000259" key="1">
    <source>
        <dbReference type="Pfam" id="PF19050"/>
    </source>
</evidence>
<sequence>MAILIQATLPPSSFAMSTLPAPIGPLLFLDTLADQRMDLAALFIVPIGEAPPPISAEGAEFPPVEIARFQNVSVWRSRFSCPADAPSTYHWADQRFDIAGLPAGDLNIAYVSCNGEEHGDLDRDGAERNAMWARLRAQHKARPLSLLLHGGDQVYADEATHGHPLSDDWPDTLPRDPSRADLADLRDHLREKFLERYIAIYSAPEVAHVMARVPSLMQWDDHDICDGWGSLQRSRTYSPVGQALFDVARDAALLFQHACVDGDLPPRFFDASGLHLGWEVSLPGLRLLGPDLRSERTRREVMGIRGWQMLEQAADRAAPGRTFVMSSVPLLGPRLSLLEMIMVLIPTMQKYEDDLRDQWQSRAHRDSWQHMLELMQRIARPADQDVTVLSGEIHLATRGEMPLGNGKTLHQLVASGIAHRAPPRVWARILHVLAHLGDSPLRGHPISINRIPGQPRRYVAERNYLTVSRRDNSWQAEWEFETSGTSPALPL</sequence>
<keyword evidence="3" id="KW-1185">Reference proteome</keyword>
<dbReference type="Gene3D" id="3.60.21.70">
    <property type="entry name" value="PhoD-like phosphatase"/>
    <property type="match status" value="1"/>
</dbReference>
<dbReference type="PANTHER" id="PTHR46689">
    <property type="entry name" value="MEMBRANE PROTEIN, PUTATIVE-RELATED"/>
    <property type="match status" value="1"/>
</dbReference>
<dbReference type="InterPro" id="IPR029052">
    <property type="entry name" value="Metallo-depent_PP-like"/>
</dbReference>
<dbReference type="STRING" id="928856.SAMN04488049_104304"/>
<dbReference type="Pfam" id="PF19050">
    <property type="entry name" value="PhoD_2"/>
    <property type="match status" value="1"/>
</dbReference>
<dbReference type="AlphaFoldDB" id="A0A0N7M0J5"/>
<dbReference type="GO" id="GO:0016020">
    <property type="term" value="C:membrane"/>
    <property type="evidence" value="ECO:0007669"/>
    <property type="project" value="TreeGrafter"/>
</dbReference>
<evidence type="ECO:0000313" key="3">
    <source>
        <dbReference type="Proteomes" id="UP000052022"/>
    </source>
</evidence>
<dbReference type="InterPro" id="IPR043904">
    <property type="entry name" value="PhoD_2-like"/>
</dbReference>
<organism evidence="2 3">
    <name type="scientific">Tritonibacter multivorans</name>
    <dbReference type="NCBI Taxonomy" id="928856"/>
    <lineage>
        <taxon>Bacteria</taxon>
        <taxon>Pseudomonadati</taxon>
        <taxon>Pseudomonadota</taxon>
        <taxon>Alphaproteobacteria</taxon>
        <taxon>Rhodobacterales</taxon>
        <taxon>Paracoccaceae</taxon>
        <taxon>Tritonibacter</taxon>
    </lineage>
</organism>
<dbReference type="InterPro" id="IPR018946">
    <property type="entry name" value="PhoD-like_MPP"/>
</dbReference>
<accession>A0A0N7M0J5</accession>
<dbReference type="Proteomes" id="UP000052022">
    <property type="component" value="Unassembled WGS sequence"/>
</dbReference>
<dbReference type="PANTHER" id="PTHR46689:SF2">
    <property type="entry name" value="WW DOMAIN PROTEIN (AFU_ORTHOLOGUE AFUA_6G06520)"/>
    <property type="match status" value="1"/>
</dbReference>
<reference evidence="2 3" key="1">
    <citation type="submission" date="2015-09" db="EMBL/GenBank/DDBJ databases">
        <authorList>
            <consortium name="Swine Surveillance"/>
        </authorList>
    </citation>
    <scope>NUCLEOTIDE SEQUENCE [LARGE SCALE GENOMIC DNA]</scope>
    <source>
        <strain evidence="2 3">CECT 7557</strain>
    </source>
</reference>
<dbReference type="InterPro" id="IPR038607">
    <property type="entry name" value="PhoD-like_sf"/>
</dbReference>
<dbReference type="EMBL" id="CYSD01000039">
    <property type="protein sequence ID" value="CUH80641.1"/>
    <property type="molecule type" value="Genomic_DNA"/>
</dbReference>
<proteinExistence type="predicted"/>
<feature type="domain" description="PhoD-like phosphatase" evidence="1">
    <location>
        <begin position="131"/>
        <end position="348"/>
    </location>
</feature>
<dbReference type="SUPFAM" id="SSF56300">
    <property type="entry name" value="Metallo-dependent phosphatases"/>
    <property type="match status" value="1"/>
</dbReference>
<name>A0A0N7M0J5_9RHOB</name>